<accession>A0AAE1SBL3</accession>
<name>A0AAE1SBL3_9SOLA</name>
<evidence type="ECO:0000313" key="2">
    <source>
        <dbReference type="EMBL" id="KAK4366559.1"/>
    </source>
</evidence>
<feature type="region of interest" description="Disordered" evidence="1">
    <location>
        <begin position="1"/>
        <end position="23"/>
    </location>
</feature>
<evidence type="ECO:0000313" key="3">
    <source>
        <dbReference type="Proteomes" id="UP001291623"/>
    </source>
</evidence>
<dbReference type="AlphaFoldDB" id="A0AAE1SBL3"/>
<dbReference type="EMBL" id="JAVYJV010000007">
    <property type="protein sequence ID" value="KAK4366559.1"/>
    <property type="molecule type" value="Genomic_DNA"/>
</dbReference>
<protein>
    <submittedName>
        <fullName evidence="2">Uncharacterized protein</fullName>
    </submittedName>
</protein>
<proteinExistence type="predicted"/>
<reference evidence="2" key="1">
    <citation type="submission" date="2023-12" db="EMBL/GenBank/DDBJ databases">
        <title>Genome assembly of Anisodus tanguticus.</title>
        <authorList>
            <person name="Wang Y.-J."/>
        </authorList>
    </citation>
    <scope>NUCLEOTIDE SEQUENCE</scope>
    <source>
        <strain evidence="2">KB-2021</strain>
        <tissue evidence="2">Leaf</tissue>
    </source>
</reference>
<dbReference type="Proteomes" id="UP001291623">
    <property type="component" value="Unassembled WGS sequence"/>
</dbReference>
<gene>
    <name evidence="2" type="ORF">RND71_014439</name>
</gene>
<evidence type="ECO:0000256" key="1">
    <source>
        <dbReference type="SAM" id="MobiDB-lite"/>
    </source>
</evidence>
<organism evidence="2 3">
    <name type="scientific">Anisodus tanguticus</name>
    <dbReference type="NCBI Taxonomy" id="243964"/>
    <lineage>
        <taxon>Eukaryota</taxon>
        <taxon>Viridiplantae</taxon>
        <taxon>Streptophyta</taxon>
        <taxon>Embryophyta</taxon>
        <taxon>Tracheophyta</taxon>
        <taxon>Spermatophyta</taxon>
        <taxon>Magnoliopsida</taxon>
        <taxon>eudicotyledons</taxon>
        <taxon>Gunneridae</taxon>
        <taxon>Pentapetalae</taxon>
        <taxon>asterids</taxon>
        <taxon>lamiids</taxon>
        <taxon>Solanales</taxon>
        <taxon>Solanaceae</taxon>
        <taxon>Solanoideae</taxon>
        <taxon>Hyoscyameae</taxon>
        <taxon>Anisodus</taxon>
    </lineage>
</organism>
<keyword evidence="3" id="KW-1185">Reference proteome</keyword>
<comment type="caution">
    <text evidence="2">The sequence shown here is derived from an EMBL/GenBank/DDBJ whole genome shotgun (WGS) entry which is preliminary data.</text>
</comment>
<sequence>MAGRNSSRGAYGGRGGNAVPPPLEIENEGENVFADLLQEVEYASAIILQRAGANFKSHNSLYQLLKIEGYFRNSTDNDPHQHLRNISGVCQTHTQNVSSPDAFWLAEKVVELDPAELEEEAPLDVSSAIDENIINLTCNYYENHQCHTSTPNQSTPDPCRWFTGIL</sequence>